<reference evidence="2 3" key="1">
    <citation type="submission" date="2018-07" db="EMBL/GenBank/DDBJ databases">
        <title>Genome analysis of Runella aurantiaca.</title>
        <authorList>
            <person name="Yang X."/>
        </authorList>
    </citation>
    <scope>NUCLEOTIDE SEQUENCE [LARGE SCALE GENOMIC DNA]</scope>
    <source>
        <strain evidence="2 3">YX9</strain>
    </source>
</reference>
<dbReference type="EMBL" id="QPIW01000001">
    <property type="protein sequence ID" value="RDB07840.1"/>
    <property type="molecule type" value="Genomic_DNA"/>
</dbReference>
<organism evidence="2 3">
    <name type="scientific">Runella aurantiaca</name>
    <dbReference type="NCBI Taxonomy" id="2282308"/>
    <lineage>
        <taxon>Bacteria</taxon>
        <taxon>Pseudomonadati</taxon>
        <taxon>Bacteroidota</taxon>
        <taxon>Cytophagia</taxon>
        <taxon>Cytophagales</taxon>
        <taxon>Spirosomataceae</taxon>
        <taxon>Runella</taxon>
    </lineage>
</organism>
<dbReference type="Proteomes" id="UP000253141">
    <property type="component" value="Unassembled WGS sequence"/>
</dbReference>
<feature type="region of interest" description="Disordered" evidence="1">
    <location>
        <begin position="12"/>
        <end position="31"/>
    </location>
</feature>
<evidence type="ECO:0000313" key="2">
    <source>
        <dbReference type="EMBL" id="RDB07840.1"/>
    </source>
</evidence>
<proteinExistence type="predicted"/>
<feature type="compositionally biased region" description="Basic and acidic residues" evidence="1">
    <location>
        <begin position="12"/>
        <end position="22"/>
    </location>
</feature>
<protein>
    <submittedName>
        <fullName evidence="2">Uncharacterized protein</fullName>
    </submittedName>
</protein>
<evidence type="ECO:0000313" key="3">
    <source>
        <dbReference type="Proteomes" id="UP000253141"/>
    </source>
</evidence>
<accession>A0A369IGD8</accession>
<sequence>MNREFKLRYDQMREGDPAKTEETAQPNTDSGLFHAPGNARNLCLVWPDGKRFFLNYAYLIAGELNLDGEKNAILLHFSSHTVTLAGYGLEALFRELLDHLPRIIFAVDDRYVIEDDSGSKEMAVIAITVEINNGQD</sequence>
<dbReference type="AlphaFoldDB" id="A0A369IGD8"/>
<evidence type="ECO:0000256" key="1">
    <source>
        <dbReference type="SAM" id="MobiDB-lite"/>
    </source>
</evidence>
<keyword evidence="3" id="KW-1185">Reference proteome</keyword>
<dbReference type="OrthoDB" id="676278at2"/>
<comment type="caution">
    <text evidence="2">The sequence shown here is derived from an EMBL/GenBank/DDBJ whole genome shotgun (WGS) entry which is preliminary data.</text>
</comment>
<gene>
    <name evidence="2" type="ORF">DVG78_01955</name>
</gene>
<name>A0A369IGD8_9BACT</name>
<dbReference type="RefSeq" id="WP_114459375.1">
    <property type="nucleotide sequence ID" value="NZ_QPIW01000001.1"/>
</dbReference>